<feature type="DNA-binding region" description="H-T-H motif" evidence="2">
    <location>
        <begin position="33"/>
        <end position="52"/>
    </location>
</feature>
<evidence type="ECO:0000256" key="2">
    <source>
        <dbReference type="PROSITE-ProRule" id="PRU00335"/>
    </source>
</evidence>
<dbReference type="AlphaFoldDB" id="A0A1I0TPP8"/>
<dbReference type="GeneID" id="85486225"/>
<proteinExistence type="predicted"/>
<dbReference type="Proteomes" id="UP000182054">
    <property type="component" value="Unassembled WGS sequence"/>
</dbReference>
<evidence type="ECO:0000256" key="1">
    <source>
        <dbReference type="ARBA" id="ARBA00023125"/>
    </source>
</evidence>
<dbReference type="InterPro" id="IPR036271">
    <property type="entry name" value="Tet_transcr_reg_TetR-rel_C_sf"/>
</dbReference>
<name>A0A1I0TPP8_9NOCA</name>
<sequence length="218" mass="23571">MAADRLERRKARTRAALVRAAQTFLADGRLTAPVLEITQVADVGMGSFYNHFASKEELFEAAVDDALEALGAYLDTLTVGMTDPVEKFTQSFRLTGRLFRAEPNLSRVFVNSAVAQAITTERGLAPRSLRDIEEAVRSGRFDVEDTELALALVAGTLTALGRVLLDRPDRNAEEAVDNTAVRVLRALGVSVDEATQLVARPLPDTENVSAATVLITEG</sequence>
<organism evidence="4 5">
    <name type="scientific">Rhodococcoides kroppenstedtii</name>
    <dbReference type="NCBI Taxonomy" id="293050"/>
    <lineage>
        <taxon>Bacteria</taxon>
        <taxon>Bacillati</taxon>
        <taxon>Actinomycetota</taxon>
        <taxon>Actinomycetes</taxon>
        <taxon>Mycobacteriales</taxon>
        <taxon>Nocardiaceae</taxon>
        <taxon>Rhodococcoides</taxon>
    </lineage>
</organism>
<dbReference type="GO" id="GO:0003677">
    <property type="term" value="F:DNA binding"/>
    <property type="evidence" value="ECO:0007669"/>
    <property type="project" value="UniProtKB-UniRule"/>
</dbReference>
<dbReference type="InterPro" id="IPR001647">
    <property type="entry name" value="HTH_TetR"/>
</dbReference>
<dbReference type="Pfam" id="PF21306">
    <property type="entry name" value="TetR_C_40"/>
    <property type="match status" value="1"/>
</dbReference>
<feature type="domain" description="HTH tetR-type" evidence="3">
    <location>
        <begin position="11"/>
        <end position="70"/>
    </location>
</feature>
<dbReference type="OrthoDB" id="3481545at2"/>
<keyword evidence="1 2" id="KW-0238">DNA-binding</keyword>
<dbReference type="PANTHER" id="PTHR43479">
    <property type="entry name" value="ACREF/ENVCD OPERON REPRESSOR-RELATED"/>
    <property type="match status" value="1"/>
</dbReference>
<dbReference type="PROSITE" id="PS50977">
    <property type="entry name" value="HTH_TETR_2"/>
    <property type="match status" value="1"/>
</dbReference>
<accession>A0A1I0TPP8</accession>
<protein>
    <submittedName>
        <fullName evidence="4">Transcriptional regulator, TetR family</fullName>
    </submittedName>
</protein>
<dbReference type="InterPro" id="IPR009057">
    <property type="entry name" value="Homeodomain-like_sf"/>
</dbReference>
<evidence type="ECO:0000259" key="3">
    <source>
        <dbReference type="PROSITE" id="PS50977"/>
    </source>
</evidence>
<dbReference type="Gene3D" id="1.10.357.10">
    <property type="entry name" value="Tetracycline Repressor, domain 2"/>
    <property type="match status" value="1"/>
</dbReference>
<dbReference type="SUPFAM" id="SSF48498">
    <property type="entry name" value="Tetracyclin repressor-like, C-terminal domain"/>
    <property type="match status" value="1"/>
</dbReference>
<dbReference type="RefSeq" id="WP_068366239.1">
    <property type="nucleotide sequence ID" value="NZ_CP135915.1"/>
</dbReference>
<dbReference type="PANTHER" id="PTHR43479:SF11">
    <property type="entry name" value="ACREF_ENVCD OPERON REPRESSOR-RELATED"/>
    <property type="match status" value="1"/>
</dbReference>
<evidence type="ECO:0000313" key="4">
    <source>
        <dbReference type="EMBL" id="SFA53745.1"/>
    </source>
</evidence>
<dbReference type="EMBL" id="FOJN01000008">
    <property type="protein sequence ID" value="SFA53745.1"/>
    <property type="molecule type" value="Genomic_DNA"/>
</dbReference>
<dbReference type="InterPro" id="IPR049513">
    <property type="entry name" value="TetR_C_40"/>
</dbReference>
<reference evidence="4 5" key="1">
    <citation type="submission" date="2016-10" db="EMBL/GenBank/DDBJ databases">
        <authorList>
            <person name="de Groot N.N."/>
        </authorList>
    </citation>
    <scope>NUCLEOTIDE SEQUENCE [LARGE SCALE GENOMIC DNA]</scope>
    <source>
        <strain evidence="4 5">DSM 44908</strain>
    </source>
</reference>
<gene>
    <name evidence="4" type="ORF">SAMN05444374_108131</name>
</gene>
<dbReference type="SUPFAM" id="SSF46689">
    <property type="entry name" value="Homeodomain-like"/>
    <property type="match status" value="1"/>
</dbReference>
<dbReference type="Pfam" id="PF00440">
    <property type="entry name" value="TetR_N"/>
    <property type="match status" value="1"/>
</dbReference>
<dbReference type="InterPro" id="IPR050624">
    <property type="entry name" value="HTH-type_Tx_Regulator"/>
</dbReference>
<evidence type="ECO:0000313" key="5">
    <source>
        <dbReference type="Proteomes" id="UP000182054"/>
    </source>
</evidence>